<dbReference type="Proteomes" id="UP000243978">
    <property type="component" value="Unassembled WGS sequence"/>
</dbReference>
<keyword evidence="3 9" id="KW-0597">Phosphoprotein</keyword>
<feature type="domain" description="Response regulatory" evidence="11">
    <location>
        <begin position="7"/>
        <end position="120"/>
    </location>
</feature>
<dbReference type="InterPro" id="IPR036388">
    <property type="entry name" value="WH-like_DNA-bd_sf"/>
</dbReference>
<feature type="modified residue" description="4-aspartylphosphate" evidence="9">
    <location>
        <position position="56"/>
    </location>
</feature>
<dbReference type="CDD" id="cd00383">
    <property type="entry name" value="trans_reg_C"/>
    <property type="match status" value="1"/>
</dbReference>
<dbReference type="EMBL" id="QBKS01000003">
    <property type="protein sequence ID" value="PTX53801.1"/>
    <property type="molecule type" value="Genomic_DNA"/>
</dbReference>
<gene>
    <name evidence="13" type="ORF">C8N43_3844</name>
</gene>
<dbReference type="InterPro" id="IPR011006">
    <property type="entry name" value="CheY-like_superfamily"/>
</dbReference>
<proteinExistence type="predicted"/>
<dbReference type="GO" id="GO:0032993">
    <property type="term" value="C:protein-DNA complex"/>
    <property type="evidence" value="ECO:0007669"/>
    <property type="project" value="TreeGrafter"/>
</dbReference>
<dbReference type="GO" id="GO:0005829">
    <property type="term" value="C:cytosol"/>
    <property type="evidence" value="ECO:0007669"/>
    <property type="project" value="TreeGrafter"/>
</dbReference>
<dbReference type="SUPFAM" id="SSF52172">
    <property type="entry name" value="CheY-like"/>
    <property type="match status" value="1"/>
</dbReference>
<dbReference type="SMART" id="SM00448">
    <property type="entry name" value="REC"/>
    <property type="match status" value="1"/>
</dbReference>
<dbReference type="AlphaFoldDB" id="A0A2T6BCL0"/>
<evidence type="ECO:0000313" key="14">
    <source>
        <dbReference type="Proteomes" id="UP000243978"/>
    </source>
</evidence>
<evidence type="ECO:0000259" key="12">
    <source>
        <dbReference type="PROSITE" id="PS51755"/>
    </source>
</evidence>
<keyword evidence="14" id="KW-1185">Reference proteome</keyword>
<comment type="subcellular location">
    <subcellularLocation>
        <location evidence="1">Cytoplasm</location>
    </subcellularLocation>
</comment>
<evidence type="ECO:0000256" key="9">
    <source>
        <dbReference type="PROSITE-ProRule" id="PRU00169"/>
    </source>
</evidence>
<dbReference type="Pfam" id="PF00072">
    <property type="entry name" value="Response_reg"/>
    <property type="match status" value="1"/>
</dbReference>
<evidence type="ECO:0000256" key="6">
    <source>
        <dbReference type="ARBA" id="ARBA00023125"/>
    </source>
</evidence>
<evidence type="ECO:0000259" key="11">
    <source>
        <dbReference type="PROSITE" id="PS50110"/>
    </source>
</evidence>
<keyword evidence="7" id="KW-0804">Transcription</keyword>
<feature type="domain" description="OmpR/PhoB-type" evidence="12">
    <location>
        <begin position="132"/>
        <end position="232"/>
    </location>
</feature>
<dbReference type="InterPro" id="IPR016032">
    <property type="entry name" value="Sig_transdc_resp-reg_C-effctor"/>
</dbReference>
<evidence type="ECO:0000256" key="1">
    <source>
        <dbReference type="ARBA" id="ARBA00004496"/>
    </source>
</evidence>
<reference evidence="13 14" key="1">
    <citation type="submission" date="2018-04" db="EMBL/GenBank/DDBJ databases">
        <title>Genomic Encyclopedia of Archaeal and Bacterial Type Strains, Phase II (KMG-II): from individual species to whole genera.</title>
        <authorList>
            <person name="Goeker M."/>
        </authorList>
    </citation>
    <scope>NUCLEOTIDE SEQUENCE [LARGE SCALE GENOMIC DNA]</scope>
    <source>
        <strain evidence="13 14">DSM 100977</strain>
    </source>
</reference>
<dbReference type="PROSITE" id="PS51755">
    <property type="entry name" value="OMPR_PHOB"/>
    <property type="match status" value="1"/>
</dbReference>
<dbReference type="FunFam" id="1.10.10.10:FF:000099">
    <property type="entry name" value="Two-component system response regulator TorR"/>
    <property type="match status" value="1"/>
</dbReference>
<dbReference type="Gene3D" id="3.40.50.2300">
    <property type="match status" value="1"/>
</dbReference>
<dbReference type="Gene3D" id="6.10.250.690">
    <property type="match status" value="1"/>
</dbReference>
<sequence>MTSERKQILLVEDDEDIAEMVTNALGAAGYCASAVMTSDAVRAQLAAAPPDLIVLDVMLPGDNGFDIIDQVRTTHSMPIIMLTALAEVGDKVNALKLGADDYLAKPFNTQELLARIEAVLRRAQQFPTHNRDVLLEFDGWQLDTLSRRLVDPNGSLVLLTSAEFDLVRVLCEQAGQVLSRDKLVLITQQRQVEPYDRSIDTLISRIRQKIEHDPARPEIIKTVRNGGYVFALKVQEVIR</sequence>
<evidence type="ECO:0000256" key="8">
    <source>
        <dbReference type="ARBA" id="ARBA00067337"/>
    </source>
</evidence>
<evidence type="ECO:0000256" key="5">
    <source>
        <dbReference type="ARBA" id="ARBA00023015"/>
    </source>
</evidence>
<dbReference type="Gene3D" id="1.10.10.10">
    <property type="entry name" value="Winged helix-like DNA-binding domain superfamily/Winged helix DNA-binding domain"/>
    <property type="match status" value="1"/>
</dbReference>
<dbReference type="OrthoDB" id="9802426at2"/>
<dbReference type="GO" id="GO:0000976">
    <property type="term" value="F:transcription cis-regulatory region binding"/>
    <property type="evidence" value="ECO:0007669"/>
    <property type="project" value="TreeGrafter"/>
</dbReference>
<keyword evidence="4" id="KW-0902">Two-component regulatory system</keyword>
<dbReference type="InterPro" id="IPR039420">
    <property type="entry name" value="WalR-like"/>
</dbReference>
<dbReference type="Pfam" id="PF00486">
    <property type="entry name" value="Trans_reg_C"/>
    <property type="match status" value="1"/>
</dbReference>
<dbReference type="InterPro" id="IPR001867">
    <property type="entry name" value="OmpR/PhoB-type_DNA-bd"/>
</dbReference>
<name>A0A2T6BCL0_9RHOB</name>
<evidence type="ECO:0000256" key="2">
    <source>
        <dbReference type="ARBA" id="ARBA00022490"/>
    </source>
</evidence>
<dbReference type="PANTHER" id="PTHR48111">
    <property type="entry name" value="REGULATOR OF RPOS"/>
    <property type="match status" value="1"/>
</dbReference>
<organism evidence="13 14">
    <name type="scientific">Litoreibacter ponti</name>
    <dbReference type="NCBI Taxonomy" id="1510457"/>
    <lineage>
        <taxon>Bacteria</taxon>
        <taxon>Pseudomonadati</taxon>
        <taxon>Pseudomonadota</taxon>
        <taxon>Alphaproteobacteria</taxon>
        <taxon>Rhodobacterales</taxon>
        <taxon>Roseobacteraceae</taxon>
        <taxon>Litoreibacter</taxon>
    </lineage>
</organism>
<dbReference type="SUPFAM" id="SSF46894">
    <property type="entry name" value="C-terminal effector domain of the bipartite response regulators"/>
    <property type="match status" value="1"/>
</dbReference>
<dbReference type="RefSeq" id="WP_107847469.1">
    <property type="nucleotide sequence ID" value="NZ_QBKS01000003.1"/>
</dbReference>
<dbReference type="SMART" id="SM00862">
    <property type="entry name" value="Trans_reg_C"/>
    <property type="match status" value="1"/>
</dbReference>
<protein>
    <recommendedName>
        <fullName evidence="8">Regulatory protein VirG</fullName>
    </recommendedName>
</protein>
<keyword evidence="6 10" id="KW-0238">DNA-binding</keyword>
<evidence type="ECO:0000256" key="3">
    <source>
        <dbReference type="ARBA" id="ARBA00022553"/>
    </source>
</evidence>
<dbReference type="PROSITE" id="PS50110">
    <property type="entry name" value="RESPONSE_REGULATORY"/>
    <property type="match status" value="1"/>
</dbReference>
<evidence type="ECO:0000256" key="4">
    <source>
        <dbReference type="ARBA" id="ARBA00023012"/>
    </source>
</evidence>
<feature type="DNA-binding region" description="OmpR/PhoB-type" evidence="10">
    <location>
        <begin position="132"/>
        <end position="232"/>
    </location>
</feature>
<keyword evidence="2" id="KW-0963">Cytoplasm</keyword>
<evidence type="ECO:0000256" key="10">
    <source>
        <dbReference type="PROSITE-ProRule" id="PRU01091"/>
    </source>
</evidence>
<dbReference type="PANTHER" id="PTHR48111:SF4">
    <property type="entry name" value="DNA-BINDING DUAL TRANSCRIPTIONAL REGULATOR OMPR"/>
    <property type="match status" value="1"/>
</dbReference>
<dbReference type="GO" id="GO:0006355">
    <property type="term" value="P:regulation of DNA-templated transcription"/>
    <property type="evidence" value="ECO:0007669"/>
    <property type="project" value="InterPro"/>
</dbReference>
<accession>A0A2T6BCL0</accession>
<evidence type="ECO:0000313" key="13">
    <source>
        <dbReference type="EMBL" id="PTX53801.1"/>
    </source>
</evidence>
<evidence type="ECO:0000256" key="7">
    <source>
        <dbReference type="ARBA" id="ARBA00023163"/>
    </source>
</evidence>
<keyword evidence="5" id="KW-0805">Transcription regulation</keyword>
<comment type="caution">
    <text evidence="13">The sequence shown here is derived from an EMBL/GenBank/DDBJ whole genome shotgun (WGS) entry which is preliminary data.</text>
</comment>
<dbReference type="InterPro" id="IPR001789">
    <property type="entry name" value="Sig_transdc_resp-reg_receiver"/>
</dbReference>
<dbReference type="GO" id="GO:0000156">
    <property type="term" value="F:phosphorelay response regulator activity"/>
    <property type="evidence" value="ECO:0007669"/>
    <property type="project" value="TreeGrafter"/>
</dbReference>